<dbReference type="AlphaFoldDB" id="W9NRQ8"/>
<name>W9NRQ8_FUSOX</name>
<dbReference type="Proteomes" id="UP000030751">
    <property type="component" value="Unassembled WGS sequence"/>
</dbReference>
<dbReference type="OrthoDB" id="5319191at2759"/>
<dbReference type="HOGENOM" id="CLU_1384220_0_0_1"/>
<reference evidence="1" key="2">
    <citation type="submission" date="2012-05" db="EMBL/GenBank/DDBJ databases">
        <title>Annotation of the Genome Sequence of Fusarium oxysporum HDV247.</title>
        <authorList>
            <consortium name="The Broad Institute Genomics Platform"/>
            <person name="Ma L.-J."/>
            <person name="Corby-Kistler H."/>
            <person name="Broz K."/>
            <person name="Gale L.R."/>
            <person name="Jonkers W."/>
            <person name="O'Donnell K."/>
            <person name="Ploetz R."/>
            <person name="Steinberg C."/>
            <person name="Schwartz D.C."/>
            <person name="VanEtten H."/>
            <person name="Zhou S."/>
            <person name="Young S.K."/>
            <person name="Zeng Q."/>
            <person name="Gargeya S."/>
            <person name="Fitzgerald M."/>
            <person name="Abouelleil A."/>
            <person name="Alvarado L."/>
            <person name="Chapman S.B."/>
            <person name="Gainer-Dewar J."/>
            <person name="Goldberg J."/>
            <person name="Griggs A."/>
            <person name="Gujja S."/>
            <person name="Hansen M."/>
            <person name="Howarth C."/>
            <person name="Imamovic A."/>
            <person name="Ireland A."/>
            <person name="Larimer J."/>
            <person name="McCowan C."/>
            <person name="Murphy C."/>
            <person name="Pearson M."/>
            <person name="Poon T.W."/>
            <person name="Priest M."/>
            <person name="Roberts A."/>
            <person name="Saif S."/>
            <person name="Shea T."/>
            <person name="Sykes S."/>
            <person name="Wortman J."/>
            <person name="Nusbaum C."/>
            <person name="Birren B."/>
        </authorList>
    </citation>
    <scope>NUCLEOTIDE SEQUENCE</scope>
    <source>
        <strain evidence="1">HDV247</strain>
    </source>
</reference>
<dbReference type="EMBL" id="JH651048">
    <property type="protein sequence ID" value="EXA30490.1"/>
    <property type="molecule type" value="Genomic_DNA"/>
</dbReference>
<reference evidence="1" key="1">
    <citation type="submission" date="2011-10" db="EMBL/GenBank/DDBJ databases">
        <title>The Genome Sequence of Fusarium oxysporum HDV247.</title>
        <authorList>
            <consortium name="The Broad Institute Genome Sequencing Platform"/>
            <person name="Ma L.-J."/>
            <person name="Gale L.R."/>
            <person name="Schwartz D.C."/>
            <person name="Zhou S."/>
            <person name="Corby-Kistler H."/>
            <person name="Young S.K."/>
            <person name="Zeng Q."/>
            <person name="Gargeya S."/>
            <person name="Fitzgerald M."/>
            <person name="Haas B."/>
            <person name="Abouelleil A."/>
            <person name="Alvarado L."/>
            <person name="Arachchi H.M."/>
            <person name="Berlin A."/>
            <person name="Brown A."/>
            <person name="Chapman S.B."/>
            <person name="Chen Z."/>
            <person name="Dunbar C."/>
            <person name="Freedman E."/>
            <person name="Gearin G."/>
            <person name="Goldberg J."/>
            <person name="Griggs A."/>
            <person name="Gujja S."/>
            <person name="Heiman D."/>
            <person name="Howarth C."/>
            <person name="Larson L."/>
            <person name="Lui A."/>
            <person name="MacDonald P.J.P."/>
            <person name="Montmayeur A."/>
            <person name="Murphy C."/>
            <person name="Neiman D."/>
            <person name="Pearson M."/>
            <person name="Priest M."/>
            <person name="Roberts A."/>
            <person name="Saif S."/>
            <person name="Shea T."/>
            <person name="Shenoy N."/>
            <person name="Sisk P."/>
            <person name="Stolte C."/>
            <person name="Sykes S."/>
            <person name="Wortman J."/>
            <person name="Nusbaum C."/>
            <person name="Birren B."/>
        </authorList>
    </citation>
    <scope>NUCLEOTIDE SEQUENCE [LARGE SCALE GENOMIC DNA]</scope>
    <source>
        <strain evidence="1">HDV247</strain>
    </source>
</reference>
<gene>
    <name evidence="1" type="ORF">FOVG_18126</name>
</gene>
<evidence type="ECO:0000313" key="1">
    <source>
        <dbReference type="EMBL" id="EXA30490.1"/>
    </source>
</evidence>
<protein>
    <submittedName>
        <fullName evidence="1">Uncharacterized protein</fullName>
    </submittedName>
</protein>
<proteinExistence type="predicted"/>
<accession>W9NRQ8</accession>
<sequence length="197" mass="21292">MTSELSAISPSISAGIATTSETSTTSAASTQGVLPTVYTANPNIGPGGQIHNESKHFRVYGTIPVNVNRTHDLLEGEYDYLSGKPLRTRSQTSNICAPAREKANRSAAASIIEVKKLIGDSIRVVIGRSPSTGNYNQAWPFLAYLVNNPDDVPGLGTPVVREFMVQFKIIGRIIDSYWARMAFVDIGHAPAQNVFQQ</sequence>
<organism evidence="1">
    <name type="scientific">Fusarium oxysporum f. sp. pisi HDV247</name>
    <dbReference type="NCBI Taxonomy" id="1080344"/>
    <lineage>
        <taxon>Eukaryota</taxon>
        <taxon>Fungi</taxon>
        <taxon>Dikarya</taxon>
        <taxon>Ascomycota</taxon>
        <taxon>Pezizomycotina</taxon>
        <taxon>Sordariomycetes</taxon>
        <taxon>Hypocreomycetidae</taxon>
        <taxon>Hypocreales</taxon>
        <taxon>Nectriaceae</taxon>
        <taxon>Fusarium</taxon>
        <taxon>Fusarium oxysporum species complex</taxon>
    </lineage>
</organism>